<dbReference type="SUPFAM" id="SSF46689">
    <property type="entry name" value="Homeodomain-like"/>
    <property type="match status" value="1"/>
</dbReference>
<sequence length="195" mass="22325">MIRDEIRDSIIAEGGKEFLSCGFEKASLKNICKGANITTGAFYRRFKSKKELFEEIVSPTVKAMEEMIKENSGKSGLIEKILHNSLDYATLSKFYDDCQNLRLLLNCSDGTKYIDYPHMISQELTKATKNYIINLKGKSLIPDKELHMFMSAYVSALFEAVVHSYTEDEIKNFLDSVNNFFNWEGILSLNKTEEK</sequence>
<comment type="caution">
    <text evidence="4">The sequence shown here is derived from an EMBL/GenBank/DDBJ whole genome shotgun (WGS) entry which is preliminary data.</text>
</comment>
<evidence type="ECO:0000256" key="2">
    <source>
        <dbReference type="PROSITE-ProRule" id="PRU00335"/>
    </source>
</evidence>
<gene>
    <name evidence="4" type="ORF">J2S72_001483</name>
</gene>
<evidence type="ECO:0000256" key="1">
    <source>
        <dbReference type="ARBA" id="ARBA00023125"/>
    </source>
</evidence>
<dbReference type="InterPro" id="IPR023772">
    <property type="entry name" value="DNA-bd_HTH_TetR-type_CS"/>
</dbReference>
<feature type="domain" description="HTH tetR-type" evidence="3">
    <location>
        <begin position="4"/>
        <end position="64"/>
    </location>
</feature>
<evidence type="ECO:0000313" key="4">
    <source>
        <dbReference type="EMBL" id="MDQ0275456.1"/>
    </source>
</evidence>
<dbReference type="RefSeq" id="WP_023055912.1">
    <property type="nucleotide sequence ID" value="NZ_JAUSTN010000007.1"/>
</dbReference>
<dbReference type="InterPro" id="IPR050624">
    <property type="entry name" value="HTH-type_Tx_Regulator"/>
</dbReference>
<dbReference type="Pfam" id="PF00440">
    <property type="entry name" value="TetR_N"/>
    <property type="match status" value="1"/>
</dbReference>
<dbReference type="InterPro" id="IPR009057">
    <property type="entry name" value="Homeodomain-like_sf"/>
</dbReference>
<dbReference type="EMBL" id="JAUSTN010000007">
    <property type="protein sequence ID" value="MDQ0275456.1"/>
    <property type="molecule type" value="Genomic_DNA"/>
</dbReference>
<dbReference type="Gene3D" id="1.10.357.10">
    <property type="entry name" value="Tetracycline Repressor, domain 2"/>
    <property type="match status" value="1"/>
</dbReference>
<dbReference type="PANTHER" id="PTHR43479:SF11">
    <property type="entry name" value="ACREF_ENVCD OPERON REPRESSOR-RELATED"/>
    <property type="match status" value="1"/>
</dbReference>
<keyword evidence="5" id="KW-1185">Reference proteome</keyword>
<keyword evidence="1 2" id="KW-0238">DNA-binding</keyword>
<proteinExistence type="predicted"/>
<name>A0ABU0AW20_9FIRM</name>
<organism evidence="4 5">
    <name type="scientific">Peptoniphilus koenoeneniae</name>
    <dbReference type="NCBI Taxonomy" id="507751"/>
    <lineage>
        <taxon>Bacteria</taxon>
        <taxon>Bacillati</taxon>
        <taxon>Bacillota</taxon>
        <taxon>Tissierellia</taxon>
        <taxon>Tissierellales</taxon>
        <taxon>Peptoniphilaceae</taxon>
        <taxon>Peptoniphilus</taxon>
    </lineage>
</organism>
<accession>A0ABU0AW20</accession>
<protein>
    <submittedName>
        <fullName evidence="4">AcrR family transcriptional regulator</fullName>
    </submittedName>
</protein>
<dbReference type="PANTHER" id="PTHR43479">
    <property type="entry name" value="ACREF/ENVCD OPERON REPRESSOR-RELATED"/>
    <property type="match status" value="1"/>
</dbReference>
<reference evidence="4 5" key="1">
    <citation type="submission" date="2023-07" db="EMBL/GenBank/DDBJ databases">
        <title>Genomic Encyclopedia of Type Strains, Phase IV (KMG-IV): sequencing the most valuable type-strain genomes for metagenomic binning, comparative biology and taxonomic classification.</title>
        <authorList>
            <person name="Goeker M."/>
        </authorList>
    </citation>
    <scope>NUCLEOTIDE SEQUENCE [LARGE SCALE GENOMIC DNA]</scope>
    <source>
        <strain evidence="4 5">DSM 22616</strain>
    </source>
</reference>
<dbReference type="PROSITE" id="PS50977">
    <property type="entry name" value="HTH_TETR_2"/>
    <property type="match status" value="1"/>
</dbReference>
<dbReference type="InterPro" id="IPR001647">
    <property type="entry name" value="HTH_TetR"/>
</dbReference>
<dbReference type="PROSITE" id="PS01081">
    <property type="entry name" value="HTH_TETR_1"/>
    <property type="match status" value="1"/>
</dbReference>
<evidence type="ECO:0000259" key="3">
    <source>
        <dbReference type="PROSITE" id="PS50977"/>
    </source>
</evidence>
<evidence type="ECO:0000313" key="5">
    <source>
        <dbReference type="Proteomes" id="UP001236559"/>
    </source>
</evidence>
<feature type="DNA-binding region" description="H-T-H motif" evidence="2">
    <location>
        <begin position="27"/>
        <end position="46"/>
    </location>
</feature>
<dbReference type="Proteomes" id="UP001236559">
    <property type="component" value="Unassembled WGS sequence"/>
</dbReference>